<evidence type="ECO:0000313" key="15">
    <source>
        <dbReference type="Proteomes" id="UP000049023"/>
    </source>
</evidence>
<protein>
    <submittedName>
        <fullName evidence="1">Uncharacterized protein</fullName>
    </submittedName>
</protein>
<dbReference type="Proteomes" id="UP000048948">
    <property type="component" value="Unassembled WGS sequence"/>
</dbReference>
<dbReference type="EMBL" id="CP024614">
    <property type="protein sequence ID" value="AUS52109.1"/>
    <property type="molecule type" value="Genomic_DNA"/>
</dbReference>
<evidence type="ECO:0000313" key="16">
    <source>
        <dbReference type="Proteomes" id="UP000236349"/>
    </source>
</evidence>
<evidence type="ECO:0000313" key="11">
    <source>
        <dbReference type="Proteomes" id="UP000046947"/>
    </source>
</evidence>
<evidence type="ECO:0000313" key="12">
    <source>
        <dbReference type="Proteomes" id="UP000048289"/>
    </source>
</evidence>
<dbReference type="EMBL" id="CFOH01001684">
    <property type="protein sequence ID" value="CFE89646.1"/>
    <property type="molecule type" value="Genomic_DNA"/>
</dbReference>
<dbReference type="Proteomes" id="UP000236349">
    <property type="component" value="Chromosome"/>
</dbReference>
<proteinExistence type="predicted"/>
<dbReference type="AlphaFoldDB" id="A0A0T7M1Z5"/>
<name>A0A0T7M1Z5_MYCTX</name>
<evidence type="ECO:0000313" key="4">
    <source>
        <dbReference type="EMBL" id="CKR89016.1"/>
    </source>
</evidence>
<dbReference type="Proteomes" id="UP000048289">
    <property type="component" value="Unassembled WGS sequence"/>
</dbReference>
<evidence type="ECO:0000313" key="10">
    <source>
        <dbReference type="Proteomes" id="UP000045842"/>
    </source>
</evidence>
<dbReference type="Proteomes" id="UP000049023">
    <property type="component" value="Unassembled WGS sequence"/>
</dbReference>
<evidence type="ECO:0000313" key="3">
    <source>
        <dbReference type="EMBL" id="CFE89646.1"/>
    </source>
</evidence>
<evidence type="ECO:0000313" key="2">
    <source>
        <dbReference type="EMBL" id="CFE39432.1"/>
    </source>
</evidence>
<reference evidence="9 10" key="1">
    <citation type="submission" date="2015-03" db="EMBL/GenBank/DDBJ databases">
        <authorList>
            <consortium name="Pathogen Informatics"/>
        </authorList>
    </citation>
    <scope>NUCLEOTIDE SEQUENCE [LARGE SCALE GENOMIC DNA]</scope>
    <source>
        <strain evidence="5 14">Bir 172</strain>
        <strain evidence="4 15">Bir 187</strain>
        <strain evidence="6 9">D00501624</strain>
        <strain evidence="7 10">G09801536</strain>
        <strain evidence="2 12">G09901357</strain>
        <strain evidence="3 11">H09601792</strain>
        <strain evidence="8 13">P00601463</strain>
    </source>
</reference>
<dbReference type="EMBL" id="CNFU01000465">
    <property type="protein sequence ID" value="CKR89016.1"/>
    <property type="molecule type" value="Genomic_DNA"/>
</dbReference>
<evidence type="ECO:0000313" key="5">
    <source>
        <dbReference type="EMBL" id="CKT71826.1"/>
    </source>
</evidence>
<dbReference type="EMBL" id="CNGE01001103">
    <property type="protein sequence ID" value="CKT71826.1"/>
    <property type="molecule type" value="Genomic_DNA"/>
</dbReference>
<reference evidence="1 16" key="2">
    <citation type="submission" date="2017-10" db="EMBL/GenBank/DDBJ databases">
        <title>Clinical isolate obtained from a human patient with meningeal tuberculosis in michoacan, Mexico.</title>
        <authorList>
            <person name="Guillen-Nepita A.L."/>
            <person name="Negrete-Paz A.M."/>
            <person name="Vazquez-Marrufo G."/>
            <person name="Cruz-Hernandez A."/>
            <person name="Fresia P."/>
            <person name="Naya H."/>
            <person name="Vazquez-Garciduenas M.S."/>
        </authorList>
    </citation>
    <scope>NUCLEOTIDE SEQUENCE [LARGE SCALE GENOMIC DNA]</scope>
    <source>
        <strain evidence="16">Beijing/MYC004</strain>
        <strain evidence="1">MYC004</strain>
    </source>
</reference>
<gene>
    <name evidence="1" type="ORF">CAB90_03281</name>
    <name evidence="6" type="ORF">ERS007661_02039</name>
    <name evidence="7" type="ORF">ERS007679_03082</name>
    <name evidence="2" type="ORF">ERS007681_01812</name>
    <name evidence="3" type="ORF">ERS007688_04722</name>
    <name evidence="8" type="ORF">ERS007741_03482</name>
    <name evidence="5" type="ORF">ERS027646_04047</name>
    <name evidence="4" type="ORF">ERS027661_02279</name>
</gene>
<evidence type="ECO:0000313" key="7">
    <source>
        <dbReference type="EMBL" id="COW08528.1"/>
    </source>
</evidence>
<evidence type="ECO:0000313" key="14">
    <source>
        <dbReference type="Proteomes" id="UP000048948"/>
    </source>
</evidence>
<sequence>MGPECARAECDNSLSDLDAVNLVTDGRHVADTFAADHRRGTVESRIHAHRFEHVAEVESGGDDANLDLIALRSAPFHLVNV</sequence>
<dbReference type="Proteomes" id="UP000045842">
    <property type="component" value="Unassembled WGS sequence"/>
</dbReference>
<dbReference type="EMBL" id="CFOE01000202">
    <property type="protein sequence ID" value="CFE39432.1"/>
    <property type="molecule type" value="Genomic_DNA"/>
</dbReference>
<evidence type="ECO:0000313" key="13">
    <source>
        <dbReference type="Proteomes" id="UP000048600"/>
    </source>
</evidence>
<evidence type="ECO:0000313" key="6">
    <source>
        <dbReference type="EMBL" id="CNV31484.1"/>
    </source>
</evidence>
<dbReference type="Proteomes" id="UP000048600">
    <property type="component" value="Unassembled WGS sequence"/>
</dbReference>
<dbReference type="Proteomes" id="UP000046947">
    <property type="component" value="Unassembled WGS sequence"/>
</dbReference>
<dbReference type="EMBL" id="CQQC01000654">
    <property type="protein sequence ID" value="CNV31484.1"/>
    <property type="molecule type" value="Genomic_DNA"/>
</dbReference>
<evidence type="ECO:0000313" key="1">
    <source>
        <dbReference type="EMBL" id="AUS52109.1"/>
    </source>
</evidence>
<dbReference type="EMBL" id="CSAD01000506">
    <property type="protein sequence ID" value="COW08528.1"/>
    <property type="molecule type" value="Genomic_DNA"/>
</dbReference>
<dbReference type="Proteomes" id="UP000039217">
    <property type="component" value="Unassembled WGS sequence"/>
</dbReference>
<organism evidence="1 16">
    <name type="scientific">Mycobacterium tuberculosis</name>
    <dbReference type="NCBI Taxonomy" id="1773"/>
    <lineage>
        <taxon>Bacteria</taxon>
        <taxon>Bacillati</taxon>
        <taxon>Actinomycetota</taxon>
        <taxon>Actinomycetes</taxon>
        <taxon>Mycobacteriales</taxon>
        <taxon>Mycobacteriaceae</taxon>
        <taxon>Mycobacterium</taxon>
        <taxon>Mycobacterium tuberculosis complex</taxon>
    </lineage>
</organism>
<accession>A0A0T7M1Z5</accession>
<evidence type="ECO:0000313" key="9">
    <source>
        <dbReference type="Proteomes" id="UP000039217"/>
    </source>
</evidence>
<evidence type="ECO:0000313" key="8">
    <source>
        <dbReference type="EMBL" id="COW94722.1"/>
    </source>
</evidence>
<dbReference type="EMBL" id="CHKL01000533">
    <property type="protein sequence ID" value="COW94722.1"/>
    <property type="molecule type" value="Genomic_DNA"/>
</dbReference>